<dbReference type="InterPro" id="IPR014966">
    <property type="entry name" value="FRG-dom"/>
</dbReference>
<feature type="domain" description="FRG" evidence="1">
    <location>
        <begin position="28"/>
        <end position="129"/>
    </location>
</feature>
<accession>A0AAE3E3S4</accession>
<dbReference type="AlphaFoldDB" id="A0AAE3E3S4"/>
<sequence length="274" mass="31993">MDTIKIEKINQISDLIWDQKYETGIKRHRSPYLYRGLSNSAFNLATTLQRNCKEKKDIMEPVILRNFTKYATIEDPKLGESVWRQMIVGQHHGLPTRLLDWSYSVLVALHFATSGEPLDTMGDHDCAMWRIDIEELNQKLPDRYQKILKNENAHLLTVDMMDKLIPENTDVLQTYDGEMKASALALIEPLSIDQRIVSQYSYFSVIPSQMEHGDDALGIEEFLKTTDNTIKYVIDKSLKWRIRDMLDQMNMNERTVFPGMDGVTKWLARHYYVR</sequence>
<keyword evidence="3" id="KW-1185">Reference proteome</keyword>
<dbReference type="SMART" id="SM00901">
    <property type="entry name" value="FRG"/>
    <property type="match status" value="1"/>
</dbReference>
<gene>
    <name evidence="2" type="ORF">LKD48_08460</name>
</gene>
<reference evidence="2 3" key="1">
    <citation type="submission" date="2021-10" db="EMBL/GenBank/DDBJ databases">
        <title>Anaerobic single-cell dispensing facilitates the cultivation of human gut bacteria.</title>
        <authorList>
            <person name="Afrizal A."/>
        </authorList>
    </citation>
    <scope>NUCLEOTIDE SEQUENCE [LARGE SCALE GENOMIC DNA]</scope>
    <source>
        <strain evidence="2 3">CLA-AA-H224</strain>
    </source>
</reference>
<dbReference type="Pfam" id="PF08867">
    <property type="entry name" value="FRG"/>
    <property type="match status" value="1"/>
</dbReference>
<organism evidence="2 3">
    <name type="scientific">Anthropogastromicrobium aceti</name>
    <dbReference type="NCBI Taxonomy" id="2981768"/>
    <lineage>
        <taxon>Bacteria</taxon>
        <taxon>Bacillati</taxon>
        <taxon>Bacillota</taxon>
        <taxon>Clostridia</taxon>
        <taxon>Lachnospirales</taxon>
        <taxon>Lachnospiraceae</taxon>
        <taxon>Anthropogastromicrobium</taxon>
    </lineage>
</organism>
<dbReference type="Proteomes" id="UP001198200">
    <property type="component" value="Unassembled WGS sequence"/>
</dbReference>
<evidence type="ECO:0000259" key="1">
    <source>
        <dbReference type="SMART" id="SM00901"/>
    </source>
</evidence>
<evidence type="ECO:0000313" key="3">
    <source>
        <dbReference type="Proteomes" id="UP001198200"/>
    </source>
</evidence>
<comment type="caution">
    <text evidence="2">The sequence shown here is derived from an EMBL/GenBank/DDBJ whole genome shotgun (WGS) entry which is preliminary data.</text>
</comment>
<evidence type="ECO:0000313" key="2">
    <source>
        <dbReference type="EMBL" id="MCC2221662.1"/>
    </source>
</evidence>
<name>A0AAE3E3S4_9FIRM</name>
<proteinExistence type="predicted"/>
<protein>
    <submittedName>
        <fullName evidence="2">FRG domain-containing protein</fullName>
    </submittedName>
</protein>
<dbReference type="EMBL" id="JAJEQN010000018">
    <property type="protein sequence ID" value="MCC2221662.1"/>
    <property type="molecule type" value="Genomic_DNA"/>
</dbReference>
<dbReference type="RefSeq" id="WP_308731750.1">
    <property type="nucleotide sequence ID" value="NZ_JAJEQN010000018.1"/>
</dbReference>